<dbReference type="SUPFAM" id="SSF82861">
    <property type="entry name" value="Mechanosensitive channel protein MscS (YggB), transmembrane region"/>
    <property type="match status" value="1"/>
</dbReference>
<dbReference type="GO" id="GO:0055085">
    <property type="term" value="P:transmembrane transport"/>
    <property type="evidence" value="ECO:0007669"/>
    <property type="project" value="InterPro"/>
</dbReference>
<feature type="domain" description="Mechanosensitive ion channel transmembrane helices 2/3" evidence="10">
    <location>
        <begin position="139"/>
        <end position="179"/>
    </location>
</feature>
<dbReference type="Gene3D" id="2.30.30.60">
    <property type="match status" value="1"/>
</dbReference>
<evidence type="ECO:0000256" key="4">
    <source>
        <dbReference type="ARBA" id="ARBA00022692"/>
    </source>
</evidence>
<name>A0A2H9T7Z1_9ZZZZ</name>
<reference evidence="11" key="1">
    <citation type="journal article" date="2017" name="Appl. Environ. Microbiol.">
        <title>Molecular characterization of an Endozoicomonas-like organism causing infection in king scallop Pecten maximus L.</title>
        <authorList>
            <person name="Cano I."/>
            <person name="van Aerle R."/>
            <person name="Ross S."/>
            <person name="Verner-Jeffreys D.W."/>
            <person name="Paley R.K."/>
            <person name="Rimmer G."/>
            <person name="Ryder D."/>
            <person name="Hooper P."/>
            <person name="Stone D."/>
            <person name="Feist S.W."/>
        </authorList>
    </citation>
    <scope>NUCLEOTIDE SEQUENCE</scope>
</reference>
<dbReference type="PANTHER" id="PTHR43634:SF2">
    <property type="entry name" value="LOW CONDUCTANCE MECHANOSENSITIVE CHANNEL YNAI"/>
    <property type="match status" value="1"/>
</dbReference>
<feature type="transmembrane region" description="Helical" evidence="7">
    <location>
        <begin position="132"/>
        <end position="152"/>
    </location>
</feature>
<evidence type="ECO:0000259" key="8">
    <source>
        <dbReference type="Pfam" id="PF00924"/>
    </source>
</evidence>
<evidence type="ECO:0000256" key="3">
    <source>
        <dbReference type="ARBA" id="ARBA00022475"/>
    </source>
</evidence>
<dbReference type="Pfam" id="PF21082">
    <property type="entry name" value="MS_channel_3rd"/>
    <property type="match status" value="1"/>
</dbReference>
<comment type="subcellular location">
    <subcellularLocation>
        <location evidence="1">Cell membrane</location>
        <topology evidence="1">Multi-pass membrane protein</topology>
    </subcellularLocation>
</comment>
<comment type="similarity">
    <text evidence="2">Belongs to the MscS (TC 1.A.23) family.</text>
</comment>
<dbReference type="Gene3D" id="1.10.287.1260">
    <property type="match status" value="1"/>
</dbReference>
<proteinExistence type="inferred from homology"/>
<dbReference type="SUPFAM" id="SSF50182">
    <property type="entry name" value="Sm-like ribonucleoproteins"/>
    <property type="match status" value="1"/>
</dbReference>
<dbReference type="InterPro" id="IPR011014">
    <property type="entry name" value="MscS_channel_TM-2"/>
</dbReference>
<evidence type="ECO:0000259" key="10">
    <source>
        <dbReference type="Pfam" id="PF21088"/>
    </source>
</evidence>
<keyword evidence="5 7" id="KW-1133">Transmembrane helix</keyword>
<keyword evidence="6 7" id="KW-0472">Membrane</keyword>
<protein>
    <submittedName>
        <fullName evidence="11">Low conductance mechanosensitive channel YnaI</fullName>
    </submittedName>
</protein>
<feature type="transmembrane region" description="Helical" evidence="7">
    <location>
        <begin position="14"/>
        <end position="36"/>
    </location>
</feature>
<accession>A0A2H9T7Z1</accession>
<dbReference type="AlphaFoldDB" id="A0A2H9T7Z1"/>
<dbReference type="InterPro" id="IPR045042">
    <property type="entry name" value="YnaI-like"/>
</dbReference>
<evidence type="ECO:0000256" key="7">
    <source>
        <dbReference type="SAM" id="Phobius"/>
    </source>
</evidence>
<evidence type="ECO:0000256" key="6">
    <source>
        <dbReference type="ARBA" id="ARBA00023136"/>
    </source>
</evidence>
<keyword evidence="3" id="KW-1003">Cell membrane</keyword>
<dbReference type="InterPro" id="IPR010920">
    <property type="entry name" value="LSM_dom_sf"/>
</dbReference>
<feature type="domain" description="Mechanosensitive ion channel MscS C-terminal" evidence="9">
    <location>
        <begin position="258"/>
        <end position="342"/>
    </location>
</feature>
<dbReference type="InterPro" id="IPR023408">
    <property type="entry name" value="MscS_beta-dom_sf"/>
</dbReference>
<dbReference type="EMBL" id="NSIT01000077">
    <property type="protein sequence ID" value="PJE79317.1"/>
    <property type="molecule type" value="Genomic_DNA"/>
</dbReference>
<feature type="transmembrane region" description="Helical" evidence="7">
    <location>
        <begin position="64"/>
        <end position="87"/>
    </location>
</feature>
<feature type="domain" description="Mechanosensitive ion channel MscS" evidence="8">
    <location>
        <begin position="180"/>
        <end position="249"/>
    </location>
</feature>
<dbReference type="GO" id="GO:0005886">
    <property type="term" value="C:plasma membrane"/>
    <property type="evidence" value="ECO:0007669"/>
    <property type="project" value="UniProtKB-SubCell"/>
</dbReference>
<dbReference type="Pfam" id="PF21088">
    <property type="entry name" value="MS_channel_1st"/>
    <property type="match status" value="1"/>
</dbReference>
<dbReference type="Gene3D" id="3.30.70.100">
    <property type="match status" value="1"/>
</dbReference>
<feature type="transmembrane region" description="Helical" evidence="7">
    <location>
        <begin position="158"/>
        <end position="178"/>
    </location>
</feature>
<dbReference type="SUPFAM" id="SSF82689">
    <property type="entry name" value="Mechanosensitive channel protein MscS (YggB), C-terminal domain"/>
    <property type="match status" value="1"/>
</dbReference>
<evidence type="ECO:0000313" key="11">
    <source>
        <dbReference type="EMBL" id="PJE79317.1"/>
    </source>
</evidence>
<dbReference type="PANTHER" id="PTHR43634">
    <property type="entry name" value="OW CONDUCTANCE MECHANOSENSITIVE CHANNEL"/>
    <property type="match status" value="1"/>
</dbReference>
<keyword evidence="4 7" id="KW-0812">Transmembrane</keyword>
<evidence type="ECO:0000259" key="9">
    <source>
        <dbReference type="Pfam" id="PF21082"/>
    </source>
</evidence>
<comment type="caution">
    <text evidence="11">The sequence shown here is derived from an EMBL/GenBank/DDBJ whole genome shotgun (WGS) entry which is preliminary data.</text>
</comment>
<dbReference type="InterPro" id="IPR049142">
    <property type="entry name" value="MS_channel_1st"/>
</dbReference>
<dbReference type="InterPro" id="IPR006685">
    <property type="entry name" value="MscS_channel_2nd"/>
</dbReference>
<feature type="transmembrane region" description="Helical" evidence="7">
    <location>
        <begin position="93"/>
        <end position="111"/>
    </location>
</feature>
<dbReference type="InterPro" id="IPR049278">
    <property type="entry name" value="MS_channel_C"/>
</dbReference>
<evidence type="ECO:0000256" key="5">
    <source>
        <dbReference type="ARBA" id="ARBA00022989"/>
    </source>
</evidence>
<organism evidence="11">
    <name type="scientific">invertebrate metagenome</name>
    <dbReference type="NCBI Taxonomy" id="1711999"/>
    <lineage>
        <taxon>unclassified sequences</taxon>
        <taxon>metagenomes</taxon>
        <taxon>organismal metagenomes</taxon>
    </lineage>
</organism>
<evidence type="ECO:0000256" key="1">
    <source>
        <dbReference type="ARBA" id="ARBA00004651"/>
    </source>
</evidence>
<gene>
    <name evidence="11" type="primary">ynaI_1</name>
    <name evidence="11" type="ORF">CI610_01702</name>
</gene>
<evidence type="ECO:0000256" key="2">
    <source>
        <dbReference type="ARBA" id="ARBA00008017"/>
    </source>
</evidence>
<sequence>MNFSEITFTALPSWVFQVIAIVGVALVGSWFLSFILRHLEKKSLDSSNAWDDVVVSAIRRPSWCFIWVFAAGWCIEIIHVVTASPILLRINSLQDVLILTLVAWTLIRLISGCERQILAGRLFAQGKIDATTVSALSRLVKFLVLISIILLVLQSAGYSISGLLAIGGIGGLAVGFAAKDLLANLFGGVMIYFDRPFKVGDWIRSPDRQIEGVVEYIGWRQTRVRTFDKRPLYVPNATFANISIENPSRMENRRIKETIGLRYDDSKKMPAVLSEVRDFLHQHEAIDQNKIIMVNFNHFGASSLDFFIYCFTNTTDWALFHQEKEKILLHIVDIVHQHGADIAFPTHTVLLNENKAAAPLAS</sequence>
<dbReference type="Pfam" id="PF00924">
    <property type="entry name" value="MS_channel_2nd"/>
    <property type="match status" value="1"/>
</dbReference>
<dbReference type="InterPro" id="IPR011066">
    <property type="entry name" value="MscS_channel_C_sf"/>
</dbReference>